<evidence type="ECO:0000259" key="2">
    <source>
        <dbReference type="Pfam" id="PF20703"/>
    </source>
</evidence>
<name>A0A418LY15_9BACT</name>
<dbReference type="Gene3D" id="3.40.50.300">
    <property type="entry name" value="P-loop containing nucleotide triphosphate hydrolases"/>
    <property type="match status" value="1"/>
</dbReference>
<accession>A0A418LY15</accession>
<dbReference type="Proteomes" id="UP000283523">
    <property type="component" value="Unassembled WGS sequence"/>
</dbReference>
<feature type="coiled-coil region" evidence="1">
    <location>
        <begin position="473"/>
        <end position="500"/>
    </location>
</feature>
<protein>
    <recommendedName>
        <fullName evidence="2">Novel STAND NTPase 1 domain-containing protein</fullName>
    </recommendedName>
</protein>
<comment type="caution">
    <text evidence="3">The sequence shown here is derived from an EMBL/GenBank/DDBJ whole genome shotgun (WGS) entry which is preliminary data.</text>
</comment>
<evidence type="ECO:0000313" key="4">
    <source>
        <dbReference type="Proteomes" id="UP000283523"/>
    </source>
</evidence>
<gene>
    <name evidence="3" type="ORF">DYU11_29520</name>
</gene>
<keyword evidence="4" id="KW-1185">Reference proteome</keyword>
<sequence>MRRYPGITPFKVQDAPVFKGRATETQEVTNLILTQKTLVLFAKSGMGKTSLLNAGVVPALKRYGFYSIPIRFNQFASGGGDAEQTGPMARFISQYQQAYDAFNRTRSRAEAFAPQATLREVVSNNPFILRRQPLIPLLVFDQFEEFFRTYPQRDQRVAFLQQLAELLSDTMQHANGFSGEQVLDHVESKPVNVRVVFSIRSDMLNLMQEVSDFLPFVLQTRYELLPMLRKQAEQAIREPGLVADGPYETGPITFPDACVNDILTGVQDAYSGEIESFQLQLVCSYLEDKYIAEAGGPIPSKAITVKQTDYGGLTGLQNINEAYFSNTINAINEQPRTVIMSQLVTLLNDNGNRILKEDSELDLMSSVKDRLVDHRILKRDKIQGNTYYEISHDKIALGVKKEKEKFEADQKLAQERSERNRKIRNAIIGLGILTLVLSSFFTIEINSTNKELERKSDSLILAQDSLQKTVGFLQDTRDSLKAKSDTLEKYNNKLKQARLKKAWSDFENAKTLMKARLFMEAKRTLDSVDAGTNNANLSSYHRLRKLTDQARKICEQMIPVQKLMEKGACLEGMYYLRCANEAYVMANGKQKKLKGRFKAYYFSEKQLATRLLLTDQTTRSYAYSGLNRADSPIKDINVIEQSKPCNCK</sequence>
<evidence type="ECO:0000256" key="1">
    <source>
        <dbReference type="SAM" id="Coils"/>
    </source>
</evidence>
<dbReference type="EMBL" id="QXED01000013">
    <property type="protein sequence ID" value="RIV18097.1"/>
    <property type="molecule type" value="Genomic_DNA"/>
</dbReference>
<organism evidence="3 4">
    <name type="scientific">Fibrisoma montanum</name>
    <dbReference type="NCBI Taxonomy" id="2305895"/>
    <lineage>
        <taxon>Bacteria</taxon>
        <taxon>Pseudomonadati</taxon>
        <taxon>Bacteroidota</taxon>
        <taxon>Cytophagia</taxon>
        <taxon>Cytophagales</taxon>
        <taxon>Spirosomataceae</taxon>
        <taxon>Fibrisoma</taxon>
    </lineage>
</organism>
<dbReference type="InterPro" id="IPR027417">
    <property type="entry name" value="P-loop_NTPase"/>
</dbReference>
<evidence type="ECO:0000313" key="3">
    <source>
        <dbReference type="EMBL" id="RIV18097.1"/>
    </source>
</evidence>
<dbReference type="OrthoDB" id="414967at2"/>
<dbReference type="InterPro" id="IPR049052">
    <property type="entry name" value="nSTAND1"/>
</dbReference>
<dbReference type="Pfam" id="PF20703">
    <property type="entry name" value="nSTAND1"/>
    <property type="match status" value="1"/>
</dbReference>
<proteinExistence type="predicted"/>
<keyword evidence="1" id="KW-0175">Coiled coil</keyword>
<feature type="domain" description="Novel STAND NTPase 1" evidence="2">
    <location>
        <begin position="4"/>
        <end position="395"/>
    </location>
</feature>
<reference evidence="3 4" key="1">
    <citation type="submission" date="2018-08" db="EMBL/GenBank/DDBJ databases">
        <title>Fibrisoma montanum sp. nov., isolated from Danxia mountain soil.</title>
        <authorList>
            <person name="Huang Y."/>
        </authorList>
    </citation>
    <scope>NUCLEOTIDE SEQUENCE [LARGE SCALE GENOMIC DNA]</scope>
    <source>
        <strain evidence="3 4">HYT19</strain>
    </source>
</reference>
<dbReference type="AlphaFoldDB" id="A0A418LY15"/>
<dbReference type="RefSeq" id="WP_119671348.1">
    <property type="nucleotide sequence ID" value="NZ_QXED01000013.1"/>
</dbReference>